<evidence type="ECO:0000256" key="2">
    <source>
        <dbReference type="ARBA" id="ARBA00007635"/>
    </source>
</evidence>
<comment type="caution">
    <text evidence="9">The sequence shown here is derived from an EMBL/GenBank/DDBJ whole genome shotgun (WGS) entry which is preliminary data.</text>
</comment>
<keyword evidence="3 6" id="KW-0812">Transmembrane</keyword>
<keyword evidence="4 6" id="KW-1133">Transmembrane helix</keyword>
<dbReference type="Gramene" id="TVU09609">
    <property type="protein sequence ID" value="TVU09609"/>
    <property type="gene ID" value="EJB05_43093"/>
</dbReference>
<feature type="transmembrane region" description="Helical" evidence="6">
    <location>
        <begin position="236"/>
        <end position="257"/>
    </location>
</feature>
<feature type="transmembrane region" description="Helical" evidence="6">
    <location>
        <begin position="204"/>
        <end position="224"/>
    </location>
</feature>
<feature type="domain" description="EamA" evidence="8">
    <location>
        <begin position="140"/>
        <end position="280"/>
    </location>
</feature>
<evidence type="ECO:0000256" key="4">
    <source>
        <dbReference type="ARBA" id="ARBA00022989"/>
    </source>
</evidence>
<feature type="transmembrane region" description="Helical" evidence="6">
    <location>
        <begin position="263"/>
        <end position="282"/>
    </location>
</feature>
<feature type="transmembrane region" description="Helical" evidence="6">
    <location>
        <begin position="170"/>
        <end position="192"/>
    </location>
</feature>
<feature type="transmembrane region" description="Helical" evidence="6">
    <location>
        <begin position="134"/>
        <end position="158"/>
    </location>
</feature>
<reference evidence="9 10" key="1">
    <citation type="journal article" date="2019" name="Sci. Rep.">
        <title>A high-quality genome of Eragrostis curvula grass provides insights into Poaceae evolution and supports new strategies to enhance forage quality.</title>
        <authorList>
            <person name="Carballo J."/>
            <person name="Santos B.A.C.M."/>
            <person name="Zappacosta D."/>
            <person name="Garbus I."/>
            <person name="Selva J.P."/>
            <person name="Gallo C.A."/>
            <person name="Diaz A."/>
            <person name="Albertini E."/>
            <person name="Caccamo M."/>
            <person name="Echenique V."/>
        </authorList>
    </citation>
    <scope>NUCLEOTIDE SEQUENCE [LARGE SCALE GENOMIC DNA]</scope>
    <source>
        <strain evidence="10">cv. Victoria</strain>
        <tissue evidence="9">Leaf</tissue>
    </source>
</reference>
<keyword evidence="7" id="KW-0732">Signal</keyword>
<feature type="transmembrane region" description="Helical" evidence="6">
    <location>
        <begin position="92"/>
        <end position="114"/>
    </location>
</feature>
<protein>
    <recommendedName>
        <fullName evidence="6">WAT1-related protein</fullName>
    </recommendedName>
</protein>
<dbReference type="Pfam" id="PF00892">
    <property type="entry name" value="EamA"/>
    <property type="match status" value="1"/>
</dbReference>
<dbReference type="GO" id="GO:0022857">
    <property type="term" value="F:transmembrane transporter activity"/>
    <property type="evidence" value="ECO:0007669"/>
    <property type="project" value="InterPro"/>
</dbReference>
<comment type="similarity">
    <text evidence="2 6">Belongs to the drug/metabolite transporter (DMT) superfamily. Plant drug/metabolite exporter (P-DME) (TC 2.A.7.4) family.</text>
</comment>
<feature type="non-terminal residue" evidence="9">
    <location>
        <position position="1"/>
    </location>
</feature>
<dbReference type="InterPro" id="IPR037185">
    <property type="entry name" value="EmrE-like"/>
</dbReference>
<sequence length="330" mass="36098">MAALFGDYLLLSFSLTIADNLCYEGLRLGSSSLATAMINLIPAITFLMAAAVGMFLFKNNTSHSKSSTVALPVDAFELNLINRQERVNTREVGTIAKISGTAVCVGGAITMAFFKGSKLLNYTFYDLFMLHHSLSNSCAIGALLLVGGSSCWSLWHVMQAPICKLYMDPLILSAWTCFFSTLQSAVLAFFLLPDRGPWRIHCPFRALMLHLRAQGAFGSGLNVFLQSWCISLRGPLYSAMFTPLSPVITTALAAIFLQEELHIGSFLWGIAIIAGLYVVLWGKAEDARREKMQVHGNDLVKTMANRDPQSDIENTQATPLLAETRGTKLA</sequence>
<evidence type="ECO:0000259" key="8">
    <source>
        <dbReference type="Pfam" id="PF00892"/>
    </source>
</evidence>
<dbReference type="EMBL" id="RWGY01000039">
    <property type="protein sequence ID" value="TVU09609.1"/>
    <property type="molecule type" value="Genomic_DNA"/>
</dbReference>
<evidence type="ECO:0000256" key="1">
    <source>
        <dbReference type="ARBA" id="ARBA00004141"/>
    </source>
</evidence>
<evidence type="ECO:0000256" key="6">
    <source>
        <dbReference type="RuleBase" id="RU363077"/>
    </source>
</evidence>
<keyword evidence="5 6" id="KW-0472">Membrane</keyword>
<organism evidence="9 10">
    <name type="scientific">Eragrostis curvula</name>
    <name type="common">weeping love grass</name>
    <dbReference type="NCBI Taxonomy" id="38414"/>
    <lineage>
        <taxon>Eukaryota</taxon>
        <taxon>Viridiplantae</taxon>
        <taxon>Streptophyta</taxon>
        <taxon>Embryophyta</taxon>
        <taxon>Tracheophyta</taxon>
        <taxon>Spermatophyta</taxon>
        <taxon>Magnoliopsida</taxon>
        <taxon>Liliopsida</taxon>
        <taxon>Poales</taxon>
        <taxon>Poaceae</taxon>
        <taxon>PACMAD clade</taxon>
        <taxon>Chloridoideae</taxon>
        <taxon>Eragrostideae</taxon>
        <taxon>Eragrostidinae</taxon>
        <taxon>Eragrostis</taxon>
    </lineage>
</organism>
<dbReference type="PANTHER" id="PTHR31218">
    <property type="entry name" value="WAT1-RELATED PROTEIN"/>
    <property type="match status" value="1"/>
</dbReference>
<dbReference type="GO" id="GO:0016020">
    <property type="term" value="C:membrane"/>
    <property type="evidence" value="ECO:0007669"/>
    <property type="project" value="UniProtKB-SubCell"/>
</dbReference>
<dbReference type="SUPFAM" id="SSF103481">
    <property type="entry name" value="Multidrug resistance efflux transporter EmrE"/>
    <property type="match status" value="1"/>
</dbReference>
<dbReference type="OrthoDB" id="1728340at2759"/>
<evidence type="ECO:0000256" key="7">
    <source>
        <dbReference type="SAM" id="SignalP"/>
    </source>
</evidence>
<feature type="signal peptide" evidence="7">
    <location>
        <begin position="1"/>
        <end position="18"/>
    </location>
</feature>
<feature type="chain" id="PRO_5023942729" description="WAT1-related protein" evidence="7">
    <location>
        <begin position="19"/>
        <end position="330"/>
    </location>
</feature>
<name>A0A5J9TE66_9POAL</name>
<gene>
    <name evidence="9" type="ORF">EJB05_43093</name>
</gene>
<dbReference type="InterPro" id="IPR000620">
    <property type="entry name" value="EamA_dom"/>
</dbReference>
<comment type="subcellular location">
    <subcellularLocation>
        <location evidence="1 6">Membrane</location>
        <topology evidence="1 6">Multi-pass membrane protein</topology>
    </subcellularLocation>
</comment>
<dbReference type="InterPro" id="IPR030184">
    <property type="entry name" value="WAT1-related"/>
</dbReference>
<proteinExistence type="inferred from homology"/>
<dbReference type="Proteomes" id="UP000324897">
    <property type="component" value="Chromosome 3"/>
</dbReference>
<evidence type="ECO:0000313" key="10">
    <source>
        <dbReference type="Proteomes" id="UP000324897"/>
    </source>
</evidence>
<feature type="transmembrane region" description="Helical" evidence="6">
    <location>
        <begin position="34"/>
        <end position="57"/>
    </location>
</feature>
<evidence type="ECO:0000256" key="3">
    <source>
        <dbReference type="ARBA" id="ARBA00022692"/>
    </source>
</evidence>
<evidence type="ECO:0000313" key="9">
    <source>
        <dbReference type="EMBL" id="TVU09609.1"/>
    </source>
</evidence>
<dbReference type="AlphaFoldDB" id="A0A5J9TE66"/>
<evidence type="ECO:0000256" key="5">
    <source>
        <dbReference type="ARBA" id="ARBA00023136"/>
    </source>
</evidence>
<accession>A0A5J9TE66</accession>
<keyword evidence="10" id="KW-1185">Reference proteome</keyword>